<reference evidence="2" key="1">
    <citation type="submission" date="2020-05" db="UniProtKB">
        <authorList>
            <consortium name="EnsemblMetazoa"/>
        </authorList>
    </citation>
    <scope>IDENTIFICATION</scope>
    <source>
        <strain evidence="2">SANGQUA</strain>
    </source>
</reference>
<dbReference type="AlphaFoldDB" id="A0A182XK13"/>
<sequence length="164" mass="19455">MKNVLNDTLTSNQIDLITKERKRVRWTKAELRKRTYQYLRDDLNFPAASILTLQRYGRTLNLKQGILDDVIKLLKNITIDLTECHRECVLSFDEMKVNRILEYDPASDEVLGPHNYLQVVMARGLFKNLKQPNVKMFKERPKFYLEPLLLHYKGTFLMIVMHKN</sequence>
<proteinExistence type="predicted"/>
<organism evidence="2 3">
    <name type="scientific">Anopheles quadriannulatus</name>
    <name type="common">Mosquito</name>
    <dbReference type="NCBI Taxonomy" id="34691"/>
    <lineage>
        <taxon>Eukaryota</taxon>
        <taxon>Metazoa</taxon>
        <taxon>Ecdysozoa</taxon>
        <taxon>Arthropoda</taxon>
        <taxon>Hexapoda</taxon>
        <taxon>Insecta</taxon>
        <taxon>Pterygota</taxon>
        <taxon>Neoptera</taxon>
        <taxon>Endopterygota</taxon>
        <taxon>Diptera</taxon>
        <taxon>Nematocera</taxon>
        <taxon>Culicoidea</taxon>
        <taxon>Culicidae</taxon>
        <taxon>Anophelinae</taxon>
        <taxon>Anopheles</taxon>
    </lineage>
</organism>
<keyword evidence="3" id="KW-1185">Reference proteome</keyword>
<dbReference type="EnsemblMetazoa" id="AQUA010199-RA">
    <property type="protein sequence ID" value="AQUA010199-PA"/>
    <property type="gene ID" value="AQUA010199"/>
</dbReference>
<dbReference type="VEuPathDB" id="VectorBase:AQUA010199"/>
<dbReference type="STRING" id="34691.A0A182XK13"/>
<evidence type="ECO:0000313" key="2">
    <source>
        <dbReference type="EnsemblMetazoa" id="AQUA010199-PA"/>
    </source>
</evidence>
<feature type="domain" description="Transposable element P transposase-like RNase H" evidence="1">
    <location>
        <begin position="63"/>
        <end position="116"/>
    </location>
</feature>
<dbReference type="InterPro" id="IPR048365">
    <property type="entry name" value="TNP-like_RNaseH_N"/>
</dbReference>
<dbReference type="Pfam" id="PF21787">
    <property type="entry name" value="TNP-like_RNaseH_N"/>
    <property type="match status" value="1"/>
</dbReference>
<evidence type="ECO:0000313" key="3">
    <source>
        <dbReference type="Proteomes" id="UP000076407"/>
    </source>
</evidence>
<name>A0A182XK13_ANOQN</name>
<protein>
    <recommendedName>
        <fullName evidence="1">Transposable element P transposase-like RNase H domain-containing protein</fullName>
    </recommendedName>
</protein>
<evidence type="ECO:0000259" key="1">
    <source>
        <dbReference type="Pfam" id="PF21787"/>
    </source>
</evidence>
<accession>A0A182XK13</accession>
<dbReference type="Proteomes" id="UP000076407">
    <property type="component" value="Unassembled WGS sequence"/>
</dbReference>